<proteinExistence type="predicted"/>
<dbReference type="RefSeq" id="WP_078710565.1">
    <property type="nucleotide sequence ID" value="NZ_FUWY01000001.1"/>
</dbReference>
<accession>A0A1T4JUT1</accession>
<dbReference type="PANTHER" id="PTHR34448">
    <property type="entry name" value="AMINOPEPTIDASE"/>
    <property type="match status" value="1"/>
</dbReference>
<evidence type="ECO:0008006" key="4">
    <source>
        <dbReference type="Google" id="ProtNLM"/>
    </source>
</evidence>
<dbReference type="OrthoDB" id="9803993at2"/>
<keyword evidence="1" id="KW-0479">Metal-binding</keyword>
<evidence type="ECO:0000313" key="2">
    <source>
        <dbReference type="EMBL" id="SJZ33970.1"/>
    </source>
</evidence>
<dbReference type="EMBL" id="FUWY01000001">
    <property type="protein sequence ID" value="SJZ33970.1"/>
    <property type="molecule type" value="Genomic_DNA"/>
</dbReference>
<name>A0A1T4JUT1_9FIRM</name>
<dbReference type="InterPro" id="IPR058739">
    <property type="entry name" value="NicX"/>
</dbReference>
<dbReference type="GO" id="GO:0046872">
    <property type="term" value="F:metal ion binding"/>
    <property type="evidence" value="ECO:0007669"/>
    <property type="project" value="UniProtKB-KW"/>
</dbReference>
<gene>
    <name evidence="2" type="ORF">SAMN02745191_0098</name>
</gene>
<dbReference type="Proteomes" id="UP000243297">
    <property type="component" value="Unassembled WGS sequence"/>
</dbReference>
<keyword evidence="3" id="KW-1185">Reference proteome</keyword>
<dbReference type="Pfam" id="PF26233">
    <property type="entry name" value="NicX"/>
    <property type="match status" value="1"/>
</dbReference>
<evidence type="ECO:0000313" key="3">
    <source>
        <dbReference type="Proteomes" id="UP000243297"/>
    </source>
</evidence>
<dbReference type="PANTHER" id="PTHR34448:SF1">
    <property type="entry name" value="BLL6088 PROTEIN"/>
    <property type="match status" value="1"/>
</dbReference>
<evidence type="ECO:0000256" key="1">
    <source>
        <dbReference type="ARBA" id="ARBA00022723"/>
    </source>
</evidence>
<dbReference type="SUPFAM" id="SSF144052">
    <property type="entry name" value="Thermophilic metalloprotease-like"/>
    <property type="match status" value="1"/>
</dbReference>
<dbReference type="STRING" id="118967.SAMN02745191_0098"/>
<reference evidence="3" key="1">
    <citation type="submission" date="2017-02" db="EMBL/GenBank/DDBJ databases">
        <authorList>
            <person name="Varghese N."/>
            <person name="Submissions S."/>
        </authorList>
    </citation>
    <scope>NUCLEOTIDE SEQUENCE [LARGE SCALE GENOMIC DNA]</scope>
    <source>
        <strain evidence="3">ATCC 25662</strain>
    </source>
</reference>
<protein>
    <recommendedName>
        <fullName evidence="4">Leucyl aminopeptidase (Aminopeptidase T)</fullName>
    </recommendedName>
</protein>
<dbReference type="AlphaFoldDB" id="A0A1T4JUT1"/>
<sequence length="330" mass="37112">MNYQEKIERGSSIIIKEWMKLKSNEKLCIVTSSKHYSEAEELKKVAEQITENVAIMLVKDEGKYVGVFFDENEKIFDVYDSIIGATDYSIVTTKSADRAIKKGKKFLSLPLSTNNGVSMLAYDFLTIDTELSRIKAQILLKYIEKSSKIVVTTALGTNLEFSMKRRKPGFFNGTVKDGKGYASASVEVYIPIVETKTNGILVLDGSFGYIGKVNQPVKVEFKDGRIVNIEDNESGRILNQHLIDYEDENMYVAAEFGIGLNPLSHCDGNCYIEDESVYGTFHIGFGRNHALGGKHEAKSHFDLVTCKPNIYFDNRLIMEEGEITIPEFQV</sequence>
<dbReference type="InterPro" id="IPR052170">
    <property type="entry name" value="M29_Exopeptidase"/>
</dbReference>
<organism evidence="2 3">
    <name type="scientific">Anaerorhabdus furcosa</name>
    <dbReference type="NCBI Taxonomy" id="118967"/>
    <lineage>
        <taxon>Bacteria</taxon>
        <taxon>Bacillati</taxon>
        <taxon>Bacillota</taxon>
        <taxon>Erysipelotrichia</taxon>
        <taxon>Erysipelotrichales</taxon>
        <taxon>Erysipelotrichaceae</taxon>
        <taxon>Anaerorhabdus</taxon>
    </lineage>
</organism>